<dbReference type="InterPro" id="IPR013216">
    <property type="entry name" value="Methyltransf_11"/>
</dbReference>
<dbReference type="GO" id="GO:0008757">
    <property type="term" value="F:S-adenosylmethionine-dependent methyltransferase activity"/>
    <property type="evidence" value="ECO:0007669"/>
    <property type="project" value="InterPro"/>
</dbReference>
<sequence>MSAFDELAQEYDAWFDGEGKVIFAMEVQALQEVLPSLPEPWLEVGVGSGRFAQALGIKTGIDPSVNLVEMARKRKLNTFLSRGERIPFGEEAFGTVFLIVTLCFVDSPLQV</sequence>
<feature type="non-terminal residue" evidence="2">
    <location>
        <position position="111"/>
    </location>
</feature>
<dbReference type="EMBL" id="BARS01030797">
    <property type="protein sequence ID" value="GAG25857.1"/>
    <property type="molecule type" value="Genomic_DNA"/>
</dbReference>
<reference evidence="2" key="1">
    <citation type="journal article" date="2014" name="Front. Microbiol.">
        <title>High frequency of phylogenetically diverse reductive dehalogenase-homologous genes in deep subseafloor sedimentary metagenomes.</title>
        <authorList>
            <person name="Kawai M."/>
            <person name="Futagami T."/>
            <person name="Toyoda A."/>
            <person name="Takaki Y."/>
            <person name="Nishi S."/>
            <person name="Hori S."/>
            <person name="Arai W."/>
            <person name="Tsubouchi T."/>
            <person name="Morono Y."/>
            <person name="Uchiyama I."/>
            <person name="Ito T."/>
            <person name="Fujiyama A."/>
            <person name="Inagaki F."/>
            <person name="Takami H."/>
        </authorList>
    </citation>
    <scope>NUCLEOTIDE SEQUENCE</scope>
    <source>
        <strain evidence="2">Expedition CK06-06</strain>
    </source>
</reference>
<name>X0WRN2_9ZZZZ</name>
<accession>X0WRN2</accession>
<dbReference type="Gene3D" id="3.40.50.150">
    <property type="entry name" value="Vaccinia Virus protein VP39"/>
    <property type="match status" value="1"/>
</dbReference>
<organism evidence="2">
    <name type="scientific">marine sediment metagenome</name>
    <dbReference type="NCBI Taxonomy" id="412755"/>
    <lineage>
        <taxon>unclassified sequences</taxon>
        <taxon>metagenomes</taxon>
        <taxon>ecological metagenomes</taxon>
    </lineage>
</organism>
<dbReference type="Pfam" id="PF08241">
    <property type="entry name" value="Methyltransf_11"/>
    <property type="match status" value="1"/>
</dbReference>
<evidence type="ECO:0000259" key="1">
    <source>
        <dbReference type="Pfam" id="PF08241"/>
    </source>
</evidence>
<proteinExistence type="predicted"/>
<gene>
    <name evidence="2" type="ORF">S01H1_47991</name>
</gene>
<evidence type="ECO:0000313" key="2">
    <source>
        <dbReference type="EMBL" id="GAG25857.1"/>
    </source>
</evidence>
<dbReference type="SUPFAM" id="SSF53335">
    <property type="entry name" value="S-adenosyl-L-methionine-dependent methyltransferases"/>
    <property type="match status" value="1"/>
</dbReference>
<dbReference type="AlphaFoldDB" id="X0WRN2"/>
<comment type="caution">
    <text evidence="2">The sequence shown here is derived from an EMBL/GenBank/DDBJ whole genome shotgun (WGS) entry which is preliminary data.</text>
</comment>
<protein>
    <recommendedName>
        <fullName evidence="1">Methyltransferase type 11 domain-containing protein</fullName>
    </recommendedName>
</protein>
<dbReference type="InterPro" id="IPR029063">
    <property type="entry name" value="SAM-dependent_MTases_sf"/>
</dbReference>
<feature type="domain" description="Methyltransferase type 11" evidence="1">
    <location>
        <begin position="42"/>
        <end position="110"/>
    </location>
</feature>